<evidence type="ECO:0000313" key="1">
    <source>
        <dbReference type="EMBL" id="JAD57209.1"/>
    </source>
</evidence>
<reference evidence="1" key="2">
    <citation type="journal article" date="2015" name="Data Brief">
        <title>Shoot transcriptome of the giant reed, Arundo donax.</title>
        <authorList>
            <person name="Barrero R.A."/>
            <person name="Guerrero F.D."/>
            <person name="Moolhuijzen P."/>
            <person name="Goolsby J.A."/>
            <person name="Tidwell J."/>
            <person name="Bellgard S.E."/>
            <person name="Bellgard M.I."/>
        </authorList>
    </citation>
    <scope>NUCLEOTIDE SEQUENCE</scope>
    <source>
        <tissue evidence="1">Shoot tissue taken approximately 20 cm above the soil surface</tissue>
    </source>
</reference>
<organism evidence="1">
    <name type="scientific">Arundo donax</name>
    <name type="common">Giant reed</name>
    <name type="synonym">Donax arundinaceus</name>
    <dbReference type="NCBI Taxonomy" id="35708"/>
    <lineage>
        <taxon>Eukaryota</taxon>
        <taxon>Viridiplantae</taxon>
        <taxon>Streptophyta</taxon>
        <taxon>Embryophyta</taxon>
        <taxon>Tracheophyta</taxon>
        <taxon>Spermatophyta</taxon>
        <taxon>Magnoliopsida</taxon>
        <taxon>Liliopsida</taxon>
        <taxon>Poales</taxon>
        <taxon>Poaceae</taxon>
        <taxon>PACMAD clade</taxon>
        <taxon>Arundinoideae</taxon>
        <taxon>Arundineae</taxon>
        <taxon>Arundo</taxon>
    </lineage>
</organism>
<dbReference type="EMBL" id="GBRH01240686">
    <property type="protein sequence ID" value="JAD57209.1"/>
    <property type="molecule type" value="Transcribed_RNA"/>
</dbReference>
<protein>
    <submittedName>
        <fullName evidence="1">Uncharacterized protein</fullName>
    </submittedName>
</protein>
<name>A0A0A9AZQ4_ARUDO</name>
<proteinExistence type="predicted"/>
<reference evidence="1" key="1">
    <citation type="submission" date="2014-09" db="EMBL/GenBank/DDBJ databases">
        <authorList>
            <person name="Magalhaes I.L.F."/>
            <person name="Oliveira U."/>
            <person name="Santos F.R."/>
            <person name="Vidigal T.H.D.A."/>
            <person name="Brescovit A.D."/>
            <person name="Santos A.J."/>
        </authorList>
    </citation>
    <scope>NUCLEOTIDE SEQUENCE</scope>
    <source>
        <tissue evidence="1">Shoot tissue taken approximately 20 cm above the soil surface</tissue>
    </source>
</reference>
<dbReference type="AlphaFoldDB" id="A0A0A9AZQ4"/>
<sequence>MNKLRRKQPWTPHSNLTTLRNKDVILSCYCHKKYLIK</sequence>
<accession>A0A0A9AZQ4</accession>